<dbReference type="Proteomes" id="UP000319801">
    <property type="component" value="Unassembled WGS sequence"/>
</dbReference>
<accession>A0A556V097</accession>
<name>A0A556V097_BAGYA</name>
<evidence type="ECO:0000313" key="2">
    <source>
        <dbReference type="Proteomes" id="UP000319801"/>
    </source>
</evidence>
<gene>
    <name evidence="1" type="ORF">Baya_11488</name>
</gene>
<dbReference type="OrthoDB" id="291007at2759"/>
<organism evidence="1 2">
    <name type="scientific">Bagarius yarrelli</name>
    <name type="common">Goonch</name>
    <name type="synonym">Bagrus yarrelli</name>
    <dbReference type="NCBI Taxonomy" id="175774"/>
    <lineage>
        <taxon>Eukaryota</taxon>
        <taxon>Metazoa</taxon>
        <taxon>Chordata</taxon>
        <taxon>Craniata</taxon>
        <taxon>Vertebrata</taxon>
        <taxon>Euteleostomi</taxon>
        <taxon>Actinopterygii</taxon>
        <taxon>Neopterygii</taxon>
        <taxon>Teleostei</taxon>
        <taxon>Ostariophysi</taxon>
        <taxon>Siluriformes</taxon>
        <taxon>Sisoridae</taxon>
        <taxon>Sisorinae</taxon>
        <taxon>Bagarius</taxon>
    </lineage>
</organism>
<sequence>MIPTDHPVCDVSEPKVIEDIAVDDEHDERNADPCTSSDCMWPKSSDGKVYVPYVIANHFSYKYAFDKISTLNQGTPYDYNCVMQYHRFADPEPQTIGNHHLHPPLLQN</sequence>
<reference evidence="1 2" key="1">
    <citation type="journal article" date="2019" name="Genome Biol. Evol.">
        <title>Whole-Genome Sequencing of the Giant Devil Catfish, Bagarius yarrelli.</title>
        <authorList>
            <person name="Jiang W."/>
            <person name="Lv Y."/>
            <person name="Cheng L."/>
            <person name="Yang K."/>
            <person name="Chao B."/>
            <person name="Wang X."/>
            <person name="Li Y."/>
            <person name="Pan X."/>
            <person name="You X."/>
            <person name="Zhang Y."/>
            <person name="Yang J."/>
            <person name="Li J."/>
            <person name="Zhang X."/>
            <person name="Liu S."/>
            <person name="Sun C."/>
            <person name="Yang J."/>
            <person name="Shi Q."/>
        </authorList>
    </citation>
    <scope>NUCLEOTIDE SEQUENCE [LARGE SCALE GENOMIC DNA]</scope>
    <source>
        <strain evidence="1">JWS20170419001</strain>
        <tissue evidence="1">Muscle</tissue>
    </source>
</reference>
<evidence type="ECO:0000313" key="1">
    <source>
        <dbReference type="EMBL" id="TSQ58062.1"/>
    </source>
</evidence>
<comment type="caution">
    <text evidence="1">The sequence shown here is derived from an EMBL/GenBank/DDBJ whole genome shotgun (WGS) entry which is preliminary data.</text>
</comment>
<protein>
    <submittedName>
        <fullName evidence="1">Uncharacterized protein</fullName>
    </submittedName>
</protein>
<dbReference type="AlphaFoldDB" id="A0A556V097"/>
<dbReference type="EMBL" id="VCAZ01000086">
    <property type="protein sequence ID" value="TSQ58062.1"/>
    <property type="molecule type" value="Genomic_DNA"/>
</dbReference>
<keyword evidence="2" id="KW-1185">Reference proteome</keyword>
<proteinExistence type="predicted"/>